<gene>
    <name evidence="7" type="ORF">HNR73_001877</name>
</gene>
<feature type="binding site" evidence="5">
    <location>
        <position position="321"/>
    </location>
    <ligand>
        <name>FMN</name>
        <dbReference type="ChEBI" id="CHEBI:58210"/>
    </ligand>
</feature>
<feature type="binding site" evidence="5">
    <location>
        <position position="326"/>
    </location>
    <ligand>
        <name>glyoxylate</name>
        <dbReference type="ChEBI" id="CHEBI:36655"/>
    </ligand>
</feature>
<dbReference type="PROSITE" id="PS51349">
    <property type="entry name" value="FMN_HYDROXY_ACID_DH_2"/>
    <property type="match status" value="1"/>
</dbReference>
<keyword evidence="5" id="KW-0288">FMN</keyword>
<protein>
    <submittedName>
        <fullName evidence="7">Isopentenyl diphosphate isomerase/L-lactate dehydrogenase-like FMN-dependent dehydrogenase</fullName>
    </submittedName>
</protein>
<evidence type="ECO:0000313" key="8">
    <source>
        <dbReference type="Proteomes" id="UP000548476"/>
    </source>
</evidence>
<dbReference type="Gene3D" id="3.20.20.70">
    <property type="entry name" value="Aldolase class I"/>
    <property type="match status" value="1"/>
</dbReference>
<evidence type="ECO:0000259" key="6">
    <source>
        <dbReference type="PROSITE" id="PS51349"/>
    </source>
</evidence>
<dbReference type="PANTHER" id="PTHR10578">
    <property type="entry name" value="S -2-HYDROXY-ACID OXIDASE-RELATED"/>
    <property type="match status" value="1"/>
</dbReference>
<accession>A0A841FLG4</accession>
<evidence type="ECO:0000256" key="5">
    <source>
        <dbReference type="PIRSR" id="PIRSR000138-2"/>
    </source>
</evidence>
<dbReference type="InterPro" id="IPR012133">
    <property type="entry name" value="Alpha-hydoxy_acid_DH_FMN"/>
</dbReference>
<feature type="binding site" evidence="5">
    <location>
        <position position="155"/>
    </location>
    <ligand>
        <name>glyoxylate</name>
        <dbReference type="ChEBI" id="CHEBI:36655"/>
    </ligand>
</feature>
<dbReference type="InterPro" id="IPR013785">
    <property type="entry name" value="Aldolase_TIM"/>
</dbReference>
<feature type="binding site" evidence="5">
    <location>
        <begin position="102"/>
        <end position="104"/>
    </location>
    <ligand>
        <name>FMN</name>
        <dbReference type="ChEBI" id="CHEBI:58210"/>
    </ligand>
</feature>
<dbReference type="Proteomes" id="UP000548476">
    <property type="component" value="Unassembled WGS sequence"/>
</dbReference>
<dbReference type="PIRSF" id="PIRSF000138">
    <property type="entry name" value="Al-hdrx_acd_dh"/>
    <property type="match status" value="1"/>
</dbReference>
<keyword evidence="8" id="KW-1185">Reference proteome</keyword>
<feature type="binding site" evidence="5">
    <location>
        <position position="323"/>
    </location>
    <ligand>
        <name>glyoxylate</name>
        <dbReference type="ChEBI" id="CHEBI:36655"/>
    </ligand>
</feature>
<dbReference type="RefSeq" id="WP_184786868.1">
    <property type="nucleotide sequence ID" value="NZ_BONT01000013.1"/>
</dbReference>
<reference evidence="7 8" key="1">
    <citation type="submission" date="2020-08" db="EMBL/GenBank/DDBJ databases">
        <title>Genomic Encyclopedia of Type Strains, Phase IV (KMG-IV): sequencing the most valuable type-strain genomes for metagenomic binning, comparative biology and taxonomic classification.</title>
        <authorList>
            <person name="Goeker M."/>
        </authorList>
    </citation>
    <scope>NUCLEOTIDE SEQUENCE [LARGE SCALE GENOMIC DNA]</scope>
    <source>
        <strain evidence="7 8">YIM 65646</strain>
    </source>
</reference>
<dbReference type="EMBL" id="JACHGT010000003">
    <property type="protein sequence ID" value="MBB6034027.1"/>
    <property type="molecule type" value="Genomic_DNA"/>
</dbReference>
<dbReference type="SUPFAM" id="SSF51395">
    <property type="entry name" value="FMN-linked oxidoreductases"/>
    <property type="match status" value="1"/>
</dbReference>
<name>A0A841FLG4_9ACTN</name>
<keyword evidence="5" id="KW-0285">Flavoprotein</keyword>
<dbReference type="GO" id="GO:0016853">
    <property type="term" value="F:isomerase activity"/>
    <property type="evidence" value="ECO:0007669"/>
    <property type="project" value="UniProtKB-KW"/>
</dbReference>
<feature type="binding site" evidence="5">
    <location>
        <position position="153"/>
    </location>
    <ligand>
        <name>FMN</name>
        <dbReference type="ChEBI" id="CHEBI:58210"/>
    </ligand>
</feature>
<proteinExistence type="inferred from homology"/>
<evidence type="ECO:0000256" key="3">
    <source>
        <dbReference type="ARBA" id="ARBA00024042"/>
    </source>
</evidence>
<evidence type="ECO:0000313" key="7">
    <source>
        <dbReference type="EMBL" id="MBB6034027.1"/>
    </source>
</evidence>
<feature type="binding site" evidence="5">
    <location>
        <position position="299"/>
    </location>
    <ligand>
        <name>FMN</name>
        <dbReference type="ChEBI" id="CHEBI:58210"/>
    </ligand>
</feature>
<keyword evidence="7" id="KW-0413">Isomerase</keyword>
<organism evidence="7 8">
    <name type="scientific">Phytomonospora endophytica</name>
    <dbReference type="NCBI Taxonomy" id="714109"/>
    <lineage>
        <taxon>Bacteria</taxon>
        <taxon>Bacillati</taxon>
        <taxon>Actinomycetota</taxon>
        <taxon>Actinomycetes</taxon>
        <taxon>Micromonosporales</taxon>
        <taxon>Micromonosporaceae</taxon>
        <taxon>Phytomonospora</taxon>
    </lineage>
</organism>
<dbReference type="Pfam" id="PF01070">
    <property type="entry name" value="FMN_dh"/>
    <property type="match status" value="1"/>
</dbReference>
<sequence length="426" mass="45762">MTGGEPIGRRVQSRIYRNGALGVPMATPRSPDGLERAARRRMSARAFAYVAGSAGAERTARANIEAFDRWQIVPRMLRDVGERDTSVEIFGRRHPTPFLLSPIGVQELAHPEADVATARAAAATGVPMVFSSQASRPMEECAAVMGDAARWFQLYWSSDDDVVVSFLERAEACGCEALVVTLDTHVLGWRPRDLDRAFLPFAHGMGIAQYTSDPAFMRLAAARADKTDPNAPRPRPTLAAIRTLLAMSRRHPGRFSDNLRSPMPRAAVETFLDVFSRSTLTWDDLGFLREHTTLPIVLKGIQDPHDAVRAVDAGVDGIVVSNHGGRQVDGAIGSLTVLPEIVARVGGALPVFFDSGVRTGADAFKALALGATAIGIGRPYMYGLALDGAAGVEAVVDHFAAELDLTMALAGASRVGDIDAGFLRHR</sequence>
<dbReference type="PROSITE" id="PS00557">
    <property type="entry name" value="FMN_HYDROXY_ACID_DH_1"/>
    <property type="match status" value="1"/>
</dbReference>
<evidence type="ECO:0000256" key="4">
    <source>
        <dbReference type="PIRSR" id="PIRSR000138-1"/>
    </source>
</evidence>
<comment type="similarity">
    <text evidence="3">Belongs to the FMN-dependent alpha-hydroxy acid dehydrogenase family.</text>
</comment>
<dbReference type="InterPro" id="IPR037396">
    <property type="entry name" value="FMN_HAD"/>
</dbReference>
<feature type="active site" description="Proton acceptor" evidence="4">
    <location>
        <position position="323"/>
    </location>
</feature>
<comment type="cofactor">
    <cofactor evidence="1">
        <name>FMN</name>
        <dbReference type="ChEBI" id="CHEBI:58210"/>
    </cofactor>
</comment>
<feature type="binding site" evidence="5">
    <location>
        <position position="131"/>
    </location>
    <ligand>
        <name>FMN</name>
        <dbReference type="ChEBI" id="CHEBI:58210"/>
    </ligand>
</feature>
<dbReference type="InterPro" id="IPR000262">
    <property type="entry name" value="FMN-dep_DH"/>
</dbReference>
<keyword evidence="2" id="KW-0560">Oxidoreductase</keyword>
<dbReference type="GO" id="GO:0010181">
    <property type="term" value="F:FMN binding"/>
    <property type="evidence" value="ECO:0007669"/>
    <property type="project" value="InterPro"/>
</dbReference>
<feature type="binding site" evidence="5">
    <location>
        <begin position="377"/>
        <end position="378"/>
    </location>
    <ligand>
        <name>FMN</name>
        <dbReference type="ChEBI" id="CHEBI:58210"/>
    </ligand>
</feature>
<feature type="binding site" evidence="5">
    <location>
        <position position="190"/>
    </location>
    <ligand>
        <name>glyoxylate</name>
        <dbReference type="ChEBI" id="CHEBI:36655"/>
    </ligand>
</feature>
<feature type="binding site" evidence="5">
    <location>
        <begin position="354"/>
        <end position="358"/>
    </location>
    <ligand>
        <name>FMN</name>
        <dbReference type="ChEBI" id="CHEBI:58210"/>
    </ligand>
</feature>
<feature type="domain" description="FMN hydroxy acid dehydrogenase" evidence="6">
    <location>
        <begin position="23"/>
        <end position="426"/>
    </location>
</feature>
<dbReference type="AlphaFoldDB" id="A0A841FLG4"/>
<comment type="caution">
    <text evidence="7">The sequence shown here is derived from an EMBL/GenBank/DDBJ whole genome shotgun (WGS) entry which is preliminary data.</text>
</comment>
<feature type="binding site" evidence="5">
    <location>
        <position position="181"/>
    </location>
    <ligand>
        <name>FMN</name>
        <dbReference type="ChEBI" id="CHEBI:58210"/>
    </ligand>
</feature>
<feature type="binding site" evidence="5">
    <location>
        <position position="49"/>
    </location>
    <ligand>
        <name>glyoxylate</name>
        <dbReference type="ChEBI" id="CHEBI:36655"/>
    </ligand>
</feature>
<dbReference type="InterPro" id="IPR008259">
    <property type="entry name" value="FMN_hydac_DH_AS"/>
</dbReference>
<dbReference type="PANTHER" id="PTHR10578:SF143">
    <property type="entry name" value="FMN-DEPENDENT ALPHA-HYDROXY ACID DEHYDROGENASE PB1A11.03"/>
    <property type="match status" value="1"/>
</dbReference>
<evidence type="ECO:0000256" key="1">
    <source>
        <dbReference type="ARBA" id="ARBA00001917"/>
    </source>
</evidence>
<evidence type="ECO:0000256" key="2">
    <source>
        <dbReference type="ARBA" id="ARBA00023002"/>
    </source>
</evidence>
<dbReference type="GO" id="GO:0016491">
    <property type="term" value="F:oxidoreductase activity"/>
    <property type="evidence" value="ECO:0007669"/>
    <property type="project" value="UniProtKB-KW"/>
</dbReference>